<proteinExistence type="predicted"/>
<sequence>MDNKELVNIIREHHKWFMGEGGS</sequence>
<reference evidence="1" key="1">
    <citation type="journal article" date="2015" name="Nature">
        <title>Complex archaea that bridge the gap between prokaryotes and eukaryotes.</title>
        <authorList>
            <person name="Spang A."/>
            <person name="Saw J.H."/>
            <person name="Jorgensen S.L."/>
            <person name="Zaremba-Niedzwiedzka K."/>
            <person name="Martijn J."/>
            <person name="Lind A.E."/>
            <person name="van Eijk R."/>
            <person name="Schleper C."/>
            <person name="Guy L."/>
            <person name="Ettema T.J."/>
        </authorList>
    </citation>
    <scope>NUCLEOTIDE SEQUENCE</scope>
</reference>
<organism evidence="1">
    <name type="scientific">marine sediment metagenome</name>
    <dbReference type="NCBI Taxonomy" id="412755"/>
    <lineage>
        <taxon>unclassified sequences</taxon>
        <taxon>metagenomes</taxon>
        <taxon>ecological metagenomes</taxon>
    </lineage>
</organism>
<gene>
    <name evidence="1" type="ORF">LCGC14_2896320</name>
</gene>
<feature type="non-terminal residue" evidence="1">
    <location>
        <position position="23"/>
    </location>
</feature>
<protein>
    <submittedName>
        <fullName evidence="1">Uncharacterized protein</fullName>
    </submittedName>
</protein>
<name>A0A0F8XVQ4_9ZZZZ</name>
<dbReference type="AlphaFoldDB" id="A0A0F8XVQ4"/>
<comment type="caution">
    <text evidence="1">The sequence shown here is derived from an EMBL/GenBank/DDBJ whole genome shotgun (WGS) entry which is preliminary data.</text>
</comment>
<dbReference type="EMBL" id="LAZR01056899">
    <property type="protein sequence ID" value="KKK73187.1"/>
    <property type="molecule type" value="Genomic_DNA"/>
</dbReference>
<accession>A0A0F8XVQ4</accession>
<evidence type="ECO:0000313" key="1">
    <source>
        <dbReference type="EMBL" id="KKK73187.1"/>
    </source>
</evidence>